<accession>A0A381UE94</accession>
<keyword evidence="1" id="KW-0489">Methyltransferase</keyword>
<evidence type="ECO:0000256" key="3">
    <source>
        <dbReference type="ARBA" id="ARBA00022691"/>
    </source>
</evidence>
<evidence type="ECO:0000256" key="2">
    <source>
        <dbReference type="ARBA" id="ARBA00022679"/>
    </source>
</evidence>
<reference evidence="5" key="1">
    <citation type="submission" date="2018-05" db="EMBL/GenBank/DDBJ databases">
        <authorList>
            <person name="Lanie J.A."/>
            <person name="Ng W.-L."/>
            <person name="Kazmierczak K.M."/>
            <person name="Andrzejewski T.M."/>
            <person name="Davidsen T.M."/>
            <person name="Wayne K.J."/>
            <person name="Tettelin H."/>
            <person name="Glass J.I."/>
            <person name="Rusch D."/>
            <person name="Podicherti R."/>
            <person name="Tsui H.-C.T."/>
            <person name="Winkler M.E."/>
        </authorList>
    </citation>
    <scope>NUCLEOTIDE SEQUENCE</scope>
</reference>
<dbReference type="PANTHER" id="PTHR43464:SF19">
    <property type="entry name" value="UBIQUINONE BIOSYNTHESIS O-METHYLTRANSFERASE, MITOCHONDRIAL"/>
    <property type="match status" value="1"/>
</dbReference>
<feature type="non-terminal residue" evidence="5">
    <location>
        <position position="130"/>
    </location>
</feature>
<sequence>VDDLLRATHQAERRHFWYRGFRLFVKPFLTEATKGVSRPRILDCGCGTGANLTILNRYGRSFGFDLTWTGITFALEAGHNRVACASATQAPFPDNSFDVTTSFDVLYCLEDGREQAAINEMYRLVRPGGA</sequence>
<dbReference type="GO" id="GO:0032259">
    <property type="term" value="P:methylation"/>
    <property type="evidence" value="ECO:0007669"/>
    <property type="project" value="UniProtKB-KW"/>
</dbReference>
<feature type="non-terminal residue" evidence="5">
    <location>
        <position position="1"/>
    </location>
</feature>
<dbReference type="Gene3D" id="3.40.50.150">
    <property type="entry name" value="Vaccinia Virus protein VP39"/>
    <property type="match status" value="1"/>
</dbReference>
<feature type="domain" description="Methyltransferase type 11" evidence="4">
    <location>
        <begin position="42"/>
        <end position="129"/>
    </location>
</feature>
<dbReference type="PANTHER" id="PTHR43464">
    <property type="entry name" value="METHYLTRANSFERASE"/>
    <property type="match status" value="1"/>
</dbReference>
<proteinExistence type="predicted"/>
<evidence type="ECO:0000256" key="1">
    <source>
        <dbReference type="ARBA" id="ARBA00022603"/>
    </source>
</evidence>
<name>A0A381UE94_9ZZZZ</name>
<dbReference type="InterPro" id="IPR029063">
    <property type="entry name" value="SAM-dependent_MTases_sf"/>
</dbReference>
<protein>
    <recommendedName>
        <fullName evidence="4">Methyltransferase type 11 domain-containing protein</fullName>
    </recommendedName>
</protein>
<organism evidence="5">
    <name type="scientific">marine metagenome</name>
    <dbReference type="NCBI Taxonomy" id="408172"/>
    <lineage>
        <taxon>unclassified sequences</taxon>
        <taxon>metagenomes</taxon>
        <taxon>ecological metagenomes</taxon>
    </lineage>
</organism>
<dbReference type="CDD" id="cd02440">
    <property type="entry name" value="AdoMet_MTases"/>
    <property type="match status" value="1"/>
</dbReference>
<dbReference type="GO" id="GO:0008757">
    <property type="term" value="F:S-adenosylmethionine-dependent methyltransferase activity"/>
    <property type="evidence" value="ECO:0007669"/>
    <property type="project" value="InterPro"/>
</dbReference>
<dbReference type="EMBL" id="UINC01006272">
    <property type="protein sequence ID" value="SVA26535.1"/>
    <property type="molecule type" value="Genomic_DNA"/>
</dbReference>
<keyword evidence="2" id="KW-0808">Transferase</keyword>
<gene>
    <name evidence="5" type="ORF">METZ01_LOCUS79389</name>
</gene>
<dbReference type="SUPFAM" id="SSF53335">
    <property type="entry name" value="S-adenosyl-L-methionine-dependent methyltransferases"/>
    <property type="match status" value="1"/>
</dbReference>
<keyword evidence="3" id="KW-0949">S-adenosyl-L-methionine</keyword>
<evidence type="ECO:0000259" key="4">
    <source>
        <dbReference type="Pfam" id="PF08241"/>
    </source>
</evidence>
<dbReference type="AlphaFoldDB" id="A0A381UE94"/>
<evidence type="ECO:0000313" key="5">
    <source>
        <dbReference type="EMBL" id="SVA26535.1"/>
    </source>
</evidence>
<dbReference type="Pfam" id="PF08241">
    <property type="entry name" value="Methyltransf_11"/>
    <property type="match status" value="1"/>
</dbReference>
<dbReference type="InterPro" id="IPR013216">
    <property type="entry name" value="Methyltransf_11"/>
</dbReference>